<protein>
    <submittedName>
        <fullName evidence="2">Candidate secreted effector</fullName>
    </submittedName>
</protein>
<dbReference type="WBParaSite" id="Minc3s00060g03094">
    <property type="protein sequence ID" value="Minc3s00060g03094"/>
    <property type="gene ID" value="Minc3s00060g03094"/>
</dbReference>
<sequence length="53" mass="6387">MGILSYGHFVLWTFCRMGILSIKSLRVYLLFLISKFQVRSLYFLLFFSNKKIF</sequence>
<proteinExistence type="predicted"/>
<dbReference type="Proteomes" id="UP000887563">
    <property type="component" value="Unplaced"/>
</dbReference>
<evidence type="ECO:0000313" key="1">
    <source>
        <dbReference type="Proteomes" id="UP000887563"/>
    </source>
</evidence>
<dbReference type="AlphaFoldDB" id="A0A914KNM5"/>
<accession>A0A914KNM5</accession>
<name>A0A914KNM5_MELIC</name>
<evidence type="ECO:0000313" key="2">
    <source>
        <dbReference type="WBParaSite" id="Minc3s00060g03094"/>
    </source>
</evidence>
<keyword evidence="1" id="KW-1185">Reference proteome</keyword>
<organism evidence="1 2">
    <name type="scientific">Meloidogyne incognita</name>
    <name type="common">Southern root-knot nematode worm</name>
    <name type="synonym">Oxyuris incognita</name>
    <dbReference type="NCBI Taxonomy" id="6306"/>
    <lineage>
        <taxon>Eukaryota</taxon>
        <taxon>Metazoa</taxon>
        <taxon>Ecdysozoa</taxon>
        <taxon>Nematoda</taxon>
        <taxon>Chromadorea</taxon>
        <taxon>Rhabditida</taxon>
        <taxon>Tylenchina</taxon>
        <taxon>Tylenchomorpha</taxon>
        <taxon>Tylenchoidea</taxon>
        <taxon>Meloidogynidae</taxon>
        <taxon>Meloidogyninae</taxon>
        <taxon>Meloidogyne</taxon>
        <taxon>Meloidogyne incognita group</taxon>
    </lineage>
</organism>
<reference evidence="2" key="1">
    <citation type="submission" date="2022-11" db="UniProtKB">
        <authorList>
            <consortium name="WormBaseParasite"/>
        </authorList>
    </citation>
    <scope>IDENTIFICATION</scope>
</reference>